<dbReference type="Pfam" id="PF00005">
    <property type="entry name" value="ABC_tran"/>
    <property type="match status" value="1"/>
</dbReference>
<keyword evidence="6" id="KW-1185">Reference proteome</keyword>
<dbReference type="PANTHER" id="PTHR24220">
    <property type="entry name" value="IMPORT ATP-BINDING PROTEIN"/>
    <property type="match status" value="1"/>
</dbReference>
<proteinExistence type="predicted"/>
<dbReference type="SUPFAM" id="SSF52540">
    <property type="entry name" value="P-loop containing nucleoside triphosphate hydrolases"/>
    <property type="match status" value="1"/>
</dbReference>
<dbReference type="InterPro" id="IPR015854">
    <property type="entry name" value="ABC_transpr_LolD-like"/>
</dbReference>
<dbReference type="PATRIC" id="fig|1410657.5.peg.1442"/>
<keyword evidence="3" id="KW-0472">Membrane</keyword>
<reference evidence="5 6" key="1">
    <citation type="journal article" date="2015" name="Genome Announc.">
        <title>Expanding the biotechnology potential of lactobacilli through comparative genomics of 213 strains and associated genera.</title>
        <authorList>
            <person name="Sun Z."/>
            <person name="Harris H.M."/>
            <person name="McCann A."/>
            <person name="Guo C."/>
            <person name="Argimon S."/>
            <person name="Zhang W."/>
            <person name="Yang X."/>
            <person name="Jeffery I.B."/>
            <person name="Cooney J.C."/>
            <person name="Kagawa T.F."/>
            <person name="Liu W."/>
            <person name="Song Y."/>
            <person name="Salvetti E."/>
            <person name="Wrobel A."/>
            <person name="Rasinkangas P."/>
            <person name="Parkhill J."/>
            <person name="Rea M.C."/>
            <person name="O'Sullivan O."/>
            <person name="Ritari J."/>
            <person name="Douillard F.P."/>
            <person name="Paul Ross R."/>
            <person name="Yang R."/>
            <person name="Briner A.E."/>
            <person name="Felis G.E."/>
            <person name="de Vos W.M."/>
            <person name="Barrangou R."/>
            <person name="Klaenhammer T.R."/>
            <person name="Caufield P.W."/>
            <person name="Cui Y."/>
            <person name="Zhang H."/>
            <person name="O'Toole P.W."/>
        </authorList>
    </citation>
    <scope>NUCLEOTIDE SEQUENCE [LARGE SCALE GENOMIC DNA]</scope>
    <source>
        <strain evidence="5 6">DSM 20405</strain>
    </source>
</reference>
<dbReference type="SMART" id="SM00382">
    <property type="entry name" value="AAA"/>
    <property type="match status" value="1"/>
</dbReference>
<keyword evidence="3" id="KW-0812">Transmembrane</keyword>
<feature type="transmembrane region" description="Helical" evidence="3">
    <location>
        <begin position="550"/>
        <end position="574"/>
    </location>
</feature>
<dbReference type="GO" id="GO:0022857">
    <property type="term" value="F:transmembrane transporter activity"/>
    <property type="evidence" value="ECO:0007669"/>
    <property type="project" value="TreeGrafter"/>
</dbReference>
<dbReference type="GO" id="GO:0005886">
    <property type="term" value="C:plasma membrane"/>
    <property type="evidence" value="ECO:0007669"/>
    <property type="project" value="TreeGrafter"/>
</dbReference>
<dbReference type="InterPro" id="IPR003439">
    <property type="entry name" value="ABC_transporter-like_ATP-bd"/>
</dbReference>
<keyword evidence="2" id="KW-0067">ATP-binding</keyword>
<feature type="domain" description="ABC transporter" evidence="4">
    <location>
        <begin position="2"/>
        <end position="220"/>
    </location>
</feature>
<evidence type="ECO:0000256" key="1">
    <source>
        <dbReference type="ARBA" id="ARBA00022741"/>
    </source>
</evidence>
<keyword evidence="3" id="KW-1133">Transmembrane helix</keyword>
<gene>
    <name evidence="5" type="ORF">IV49_GL001393</name>
</gene>
<dbReference type="InterPro" id="IPR003593">
    <property type="entry name" value="AAA+_ATPase"/>
</dbReference>
<organism evidence="5 6">
    <name type="scientific">Kandleria vitulina DSM 20405</name>
    <dbReference type="NCBI Taxonomy" id="1410657"/>
    <lineage>
        <taxon>Bacteria</taxon>
        <taxon>Bacillati</taxon>
        <taxon>Bacillota</taxon>
        <taxon>Erysipelotrichia</taxon>
        <taxon>Erysipelotrichales</taxon>
        <taxon>Coprobacillaceae</taxon>
        <taxon>Kandleria</taxon>
    </lineage>
</organism>
<evidence type="ECO:0000256" key="3">
    <source>
        <dbReference type="SAM" id="Phobius"/>
    </source>
</evidence>
<dbReference type="PROSITE" id="PS50893">
    <property type="entry name" value="ABC_TRANSPORTER_2"/>
    <property type="match status" value="1"/>
</dbReference>
<dbReference type="EMBL" id="JQBL01000004">
    <property type="protein sequence ID" value="KRN50899.1"/>
    <property type="molecule type" value="Genomic_DNA"/>
</dbReference>
<feature type="transmembrane region" description="Helical" evidence="3">
    <location>
        <begin position="505"/>
        <end position="530"/>
    </location>
</feature>
<sequence length="589" mass="68712">MIELRDIYKIYGQELVLENISITLPETGMIGLLGKSGSGKSTLLYILAGLDLKHGGKIFVDGELSLIKDKKRIAIILQRHELVSWLSVHHNIRLYDDFHSSIFPSLSLFHISSYMHSAIPLLSLGQRQRIALNRSFYYQPDIILCDEPTASLDHQCAQEVMCTLKEYAKEHLVLVASHDEELIHEYCTDVLTLEDGHLEGHIEKRNKGKSTAFHHDYKRFFVLFLSLVKGHLSSYVRLSFVFFVTMCMLMACVNMTCSFRKEVQSYLHELLPHDALSFRCTSCPLSLDKEKYVSQVFIYPEDYELLGISLNPQRFNQRECIEVMDESQGVKRVSLGRYARNDNEIIVSRTLFNRLGRQLNRSCYLYYHHGRKAKGVKVKVVGVSFENKKIEIYYRRRGNLTLIEQCFHHKVNYRYGILYYTRGLSLSYLIRKYPELHFKKVGKKSEDQVSQFFNKIEAVLFLFATLAIVSTIFFMCANIDELIYKMRKDIALFYCLYAKKGQLFVLYYMFVLSCFLFSSLLSFLCINYLMIFINKEVIPTFINARFLLRWPYLSIIKMMISSLLVVIFITGYTLRKQLNIDIVNVLKEN</sequence>
<name>A0A0R2HCY0_9FIRM</name>
<dbReference type="Gene3D" id="3.40.50.300">
    <property type="entry name" value="P-loop containing nucleotide triphosphate hydrolases"/>
    <property type="match status" value="1"/>
</dbReference>
<accession>A0A0R2HCY0</accession>
<evidence type="ECO:0000313" key="6">
    <source>
        <dbReference type="Proteomes" id="UP000051841"/>
    </source>
</evidence>
<feature type="transmembrane region" description="Helical" evidence="3">
    <location>
        <begin position="458"/>
        <end position="484"/>
    </location>
</feature>
<dbReference type="RefSeq" id="WP_031588501.1">
    <property type="nucleotide sequence ID" value="NZ_JNKN01000001.1"/>
</dbReference>
<dbReference type="InterPro" id="IPR027417">
    <property type="entry name" value="P-loop_NTPase"/>
</dbReference>
<keyword evidence="1" id="KW-0547">Nucleotide-binding</keyword>
<dbReference type="Proteomes" id="UP000051841">
    <property type="component" value="Unassembled WGS sequence"/>
</dbReference>
<evidence type="ECO:0000256" key="2">
    <source>
        <dbReference type="ARBA" id="ARBA00022840"/>
    </source>
</evidence>
<dbReference type="GO" id="GO:0005524">
    <property type="term" value="F:ATP binding"/>
    <property type="evidence" value="ECO:0007669"/>
    <property type="project" value="UniProtKB-KW"/>
</dbReference>
<protein>
    <recommendedName>
        <fullName evidence="4">ABC transporter domain-containing protein</fullName>
    </recommendedName>
</protein>
<dbReference type="AlphaFoldDB" id="A0A0R2HCY0"/>
<dbReference type="GO" id="GO:0016887">
    <property type="term" value="F:ATP hydrolysis activity"/>
    <property type="evidence" value="ECO:0007669"/>
    <property type="project" value="InterPro"/>
</dbReference>
<comment type="caution">
    <text evidence="5">The sequence shown here is derived from an EMBL/GenBank/DDBJ whole genome shotgun (WGS) entry which is preliminary data.</text>
</comment>
<evidence type="ECO:0000259" key="4">
    <source>
        <dbReference type="PROSITE" id="PS50893"/>
    </source>
</evidence>
<evidence type="ECO:0000313" key="5">
    <source>
        <dbReference type="EMBL" id="KRN50899.1"/>
    </source>
</evidence>
<dbReference type="PANTHER" id="PTHR24220:SF692">
    <property type="entry name" value="ABC TRANSPORTER DOMAIN-CONTAINING PROTEIN"/>
    <property type="match status" value="1"/>
</dbReference>